<organism evidence="1 2">
    <name type="scientific">Brenneria goodwinii</name>
    <dbReference type="NCBI Taxonomy" id="1109412"/>
    <lineage>
        <taxon>Bacteria</taxon>
        <taxon>Pseudomonadati</taxon>
        <taxon>Pseudomonadota</taxon>
        <taxon>Gammaproteobacteria</taxon>
        <taxon>Enterobacterales</taxon>
        <taxon>Pectobacteriaceae</taxon>
        <taxon>Brenneria</taxon>
    </lineage>
</organism>
<dbReference type="Gene3D" id="1.20.120.450">
    <property type="entry name" value="dinb family like domain"/>
    <property type="match status" value="1"/>
</dbReference>
<name>A0A0G4K080_9GAMM</name>
<dbReference type="Pfam" id="PF08020">
    <property type="entry name" value="DUF1706"/>
    <property type="match status" value="1"/>
</dbReference>
<evidence type="ECO:0000313" key="1">
    <source>
        <dbReference type="EMBL" id="CPR20066.1"/>
    </source>
</evidence>
<dbReference type="Proteomes" id="UP000044377">
    <property type="component" value="Unassembled WGS sequence"/>
</dbReference>
<protein>
    <recommendedName>
        <fullName evidence="3">ClbS/DfsB family four-helix bundle protein</fullName>
    </recommendedName>
</protein>
<keyword evidence="2" id="KW-1185">Reference proteome</keyword>
<dbReference type="InterPro" id="IPR034660">
    <property type="entry name" value="DinB/YfiT-like"/>
</dbReference>
<reference evidence="2" key="1">
    <citation type="submission" date="2015-01" db="EMBL/GenBank/DDBJ databases">
        <authorList>
            <person name="Paterson Steve"/>
        </authorList>
    </citation>
    <scope>NUCLEOTIDE SEQUENCE [LARGE SCALE GENOMIC DNA]</scope>
    <source>
        <strain evidence="2">OBR1</strain>
    </source>
</reference>
<gene>
    <name evidence="1" type="ORF">BN1221_04115</name>
</gene>
<dbReference type="STRING" id="1109412.BN1221_04115"/>
<dbReference type="AlphaFoldDB" id="A0A0G4K080"/>
<sequence length="174" mass="20088">MSVPDSKDELIKAINSNFASLMKRINAVPPERAFVPEMPGHAKDTQMSAANLLAYLLGWGDLVLKWHECERQNLPINFPETGFKWNQLGLLAQKFYQDYAHVEKWSTLIELLVKNKANLLALIDRYSNEQLYGAPWYGKWTRGRMIQFNTASPYKNAAGRLRDWEKKRKSTDAQ</sequence>
<dbReference type="InterPro" id="IPR012550">
    <property type="entry name" value="DUF1706"/>
</dbReference>
<evidence type="ECO:0008006" key="3">
    <source>
        <dbReference type="Google" id="ProtNLM"/>
    </source>
</evidence>
<accession>A0A0G4K080</accession>
<dbReference type="PIRSF" id="PIRSF031551">
    <property type="entry name" value="DUF1706"/>
    <property type="match status" value="1"/>
</dbReference>
<dbReference type="RefSeq" id="WP_048638851.1">
    <property type="nucleotide sequence ID" value="NZ_CGIG01000001.1"/>
</dbReference>
<dbReference type="PANTHER" id="PTHR40658">
    <property type="match status" value="1"/>
</dbReference>
<dbReference type="EMBL" id="CGIG01000001">
    <property type="protein sequence ID" value="CPR20066.1"/>
    <property type="molecule type" value="Genomic_DNA"/>
</dbReference>
<evidence type="ECO:0000313" key="2">
    <source>
        <dbReference type="Proteomes" id="UP000044377"/>
    </source>
</evidence>
<proteinExistence type="predicted"/>
<dbReference type="PANTHER" id="PTHR40658:SF3">
    <property type="entry name" value="CLBS_DFSB FAMILY FOUR-HELIX BUNDLE PROTEIN"/>
    <property type="match status" value="1"/>
</dbReference>
<dbReference type="OrthoDB" id="5347938at2"/>